<gene>
    <name evidence="1" type="ORF">Vadar_013741</name>
</gene>
<keyword evidence="2" id="KW-1185">Reference proteome</keyword>
<evidence type="ECO:0000313" key="1">
    <source>
        <dbReference type="EMBL" id="KAH7860464.1"/>
    </source>
</evidence>
<evidence type="ECO:0000313" key="2">
    <source>
        <dbReference type="Proteomes" id="UP000828048"/>
    </source>
</evidence>
<accession>A0ACB7Z422</accession>
<organism evidence="1 2">
    <name type="scientific">Vaccinium darrowii</name>
    <dbReference type="NCBI Taxonomy" id="229202"/>
    <lineage>
        <taxon>Eukaryota</taxon>
        <taxon>Viridiplantae</taxon>
        <taxon>Streptophyta</taxon>
        <taxon>Embryophyta</taxon>
        <taxon>Tracheophyta</taxon>
        <taxon>Spermatophyta</taxon>
        <taxon>Magnoliopsida</taxon>
        <taxon>eudicotyledons</taxon>
        <taxon>Gunneridae</taxon>
        <taxon>Pentapetalae</taxon>
        <taxon>asterids</taxon>
        <taxon>Ericales</taxon>
        <taxon>Ericaceae</taxon>
        <taxon>Vaccinioideae</taxon>
        <taxon>Vaccinieae</taxon>
        <taxon>Vaccinium</taxon>
    </lineage>
</organism>
<protein>
    <submittedName>
        <fullName evidence="1">Uncharacterized protein</fullName>
    </submittedName>
</protein>
<proteinExistence type="predicted"/>
<dbReference type="Proteomes" id="UP000828048">
    <property type="component" value="Chromosome 4"/>
</dbReference>
<dbReference type="EMBL" id="CM037154">
    <property type="protein sequence ID" value="KAH7860464.1"/>
    <property type="molecule type" value="Genomic_DNA"/>
</dbReference>
<comment type="caution">
    <text evidence="1">The sequence shown here is derived from an EMBL/GenBank/DDBJ whole genome shotgun (WGS) entry which is preliminary data.</text>
</comment>
<name>A0ACB7Z422_9ERIC</name>
<reference evidence="1 2" key="1">
    <citation type="journal article" date="2021" name="Hortic Res">
        <title>High-quality reference genome and annotation aids understanding of berry development for evergreen blueberry (Vaccinium darrowii).</title>
        <authorList>
            <person name="Yu J."/>
            <person name="Hulse-Kemp A.M."/>
            <person name="Babiker E."/>
            <person name="Staton M."/>
        </authorList>
    </citation>
    <scope>NUCLEOTIDE SEQUENCE [LARGE SCALE GENOMIC DNA]</scope>
    <source>
        <strain evidence="2">cv. NJ 8807/NJ 8810</strain>
        <tissue evidence="1">Young leaf</tissue>
    </source>
</reference>
<sequence>MEDDDEFGDLYTDVLRQFQPPEPPNDPSPKPLIDLNLHTHDDDNDEFLFPAPNPNPNPIPKFNPTLSHHAETLVLNSTSSIPEPVLPQSSDLNRDSKPEVVRDDGFAEASASGVLESGGDGKPHEEVLNPGGRSGFELVLSERGGKDDSLVEKNEDLIDEEENFDKFDIEEAEEPVIPGVSDHGGGGNDWDSDSDDDLKIVLNESNHGDVLMDGLGGRGDEDDEDDDDDDPLVIVAGSEPGIVPMEDREWGEDAGRVADGERKELGEATRVNGGAVVAPKIGFNGSFTYQPYHSQFKYVRPGTAPIPGPVPVGIAGVPGQVRPPVNIGPVGGFGRGDWRPTGIRNTFPMQKNIQPGFGMNVWGNNTAGRGFGSGLDFTLPSHKTIFEVDVDSFEEKPWRLPGLDMSDFFNFGLNEGSWKDYCKQLEQLRLETTMHSKIRVYESGRTEQVYDPDLPPELAAAAGIRDISSENANTAKLDGGQIDIAKGSQDVRPPLPIGRAIQVETSSVERLPSTDTRPLRIRDSDVIIEIVLEGSTNDASLPGNNVTEKLENEPLSENFRGGQESNGDIVEQQSGGRKKEMVGRRVPFINSIHDEIIEEESLLPHRPDSREHSSSYPGRDVCTLQEERKTKVGACDRSPIMTRSGSTVDKGVTDNLKEDSVESIGGKRSDQFSSPATVGSTEEPDFEHRDGLHGSSVMSDGKTFTDTHASEKPLPSVKKQNLSSQVEQSSDQAIADEGGIRAARSRENSKARSDSSRDYHRLRDSIDEEVVQHGRSTRMGNLKRPRGEDEQSVRRKSRDERHEVEKHRMVGKGWEDSHSRRDWDPHLARQSHMKTEGIDKRKEREISEGVWLQRDDDPHGRRARAEDTRNKVREREKMDKDEHLQSRKQLDNGNSRGYHDKDVASRPRERDDSLKSQYESRNDHYTKRRKEEDYLRRGGEKEEILHNHRDNPSRRKRERDDALDSRKRDDQVRIREDTYNSARHKEDDWIHRERDQMHRIKQSHEESLLKREREERREGVRRSGRAAEEKIWVPVPHARMKDEYKGTSDTDYQFKDTNRHNEQLTRRVEDGSLSQHRGREDFHSTRGSQHSKDERRSRQEREGTRRDLLVGGSDNNRVHEKKRKDNSMRSKDSEGGDGNSVGPSSRTQEDQSGHMNERAILNGTTEQGKHIENASSDEELTDSRRGRSKLERWTSHKERDFTINSKSSSSTMKVKEIDKYENGASKLPEESSKTVENIDDQHPLGDQKGDQNDVRSVNGRHSETAEKLKQRSERFKLPMPNDKEAPMIKNMENEPLLPSAQSGAHEDPEIKPERPPRKRRWISN</sequence>